<dbReference type="Pfam" id="PF13148">
    <property type="entry name" value="DUF3987"/>
    <property type="match status" value="1"/>
</dbReference>
<accession>A0A554X8E7</accession>
<name>A0A554X8E7_9BURK</name>
<comment type="caution">
    <text evidence="1">The sequence shown here is derived from an EMBL/GenBank/DDBJ whole genome shotgun (WGS) entry which is preliminary data.</text>
</comment>
<gene>
    <name evidence="1" type="ORF">Tchar_02192</name>
</gene>
<organism evidence="1 2">
    <name type="scientific">Tepidimonas charontis</name>
    <dbReference type="NCBI Taxonomy" id="2267262"/>
    <lineage>
        <taxon>Bacteria</taxon>
        <taxon>Pseudomonadati</taxon>
        <taxon>Pseudomonadota</taxon>
        <taxon>Betaproteobacteria</taxon>
        <taxon>Burkholderiales</taxon>
        <taxon>Tepidimonas</taxon>
    </lineage>
</organism>
<evidence type="ECO:0000313" key="2">
    <source>
        <dbReference type="Proteomes" id="UP000318294"/>
    </source>
</evidence>
<protein>
    <recommendedName>
        <fullName evidence="3">DUF3987 domain-containing protein</fullName>
    </recommendedName>
</protein>
<dbReference type="OrthoDB" id="9067983at2"/>
<dbReference type="RefSeq" id="WP_144329061.1">
    <property type="nucleotide sequence ID" value="NZ_VJON01000041.1"/>
</dbReference>
<dbReference type="AlphaFoldDB" id="A0A554X8E7"/>
<keyword evidence="2" id="KW-1185">Reference proteome</keyword>
<evidence type="ECO:0008006" key="3">
    <source>
        <dbReference type="Google" id="ProtNLM"/>
    </source>
</evidence>
<proteinExistence type="predicted"/>
<dbReference type="Proteomes" id="UP000318294">
    <property type="component" value="Unassembled WGS sequence"/>
</dbReference>
<dbReference type="EMBL" id="VJON01000041">
    <property type="protein sequence ID" value="TSE32105.1"/>
    <property type="molecule type" value="Genomic_DNA"/>
</dbReference>
<evidence type="ECO:0000313" key="1">
    <source>
        <dbReference type="EMBL" id="TSE32105.1"/>
    </source>
</evidence>
<sequence>MTSASLPDAIAAARSALAALDPPPPPYPLEALGPLAEAADALSRGAQVHPALAGQAMLVAASHLVSAVWAGVRTPAGVAVPPSLYGLSVAPSGSGKSLAEGVAAARLRAWQAQAGEAHARACRAAAREGRPPAAPPWRLCADATLEGLHAALAEGAPAQLLLAPEGGMLLGGWGMAAERRLRMAAGLCALWDGAGLSNLRRGSRLERSGVRLSLHLLLQPEAAREALADRLLAGVGLWPRSLLVVLPPPEPRRLAPWRADDDPAIVAFWARCDDLLAQPLPRSCDALPVLEVEPAALQRLGALLEDLETEALDGGRLGGPLRPFALRATELATRVAAVLAAWEGAPVVAERHAAGGEALALHSLEHWARTVGRGDAGGTHAALALYSWLLERGGRAQLRAVVREGPRALRSAAARDVAVAQLEAAGLVARAGVEVVVLDTSPSVASLSPPRGDTKHQKNQRFTQSVAAVAGGEEDIV</sequence>
<reference evidence="1 2" key="1">
    <citation type="submission" date="2019-07" db="EMBL/GenBank/DDBJ databases">
        <title>Tepidimonas charontis SPSP-6 draft genome.</title>
        <authorList>
            <person name="Da Costa M.S."/>
            <person name="Froufe H.J.C."/>
            <person name="Egas C."/>
            <person name="Albuquerque L."/>
        </authorList>
    </citation>
    <scope>NUCLEOTIDE SEQUENCE [LARGE SCALE GENOMIC DNA]</scope>
    <source>
        <strain evidence="1 2">SPSP-6</strain>
    </source>
</reference>
<dbReference type="InterPro" id="IPR025048">
    <property type="entry name" value="DUF3987"/>
</dbReference>